<dbReference type="PROSITE" id="PS00061">
    <property type="entry name" value="ADH_SHORT"/>
    <property type="match status" value="1"/>
</dbReference>
<comment type="caution">
    <text evidence="4">The sequence shown here is derived from an EMBL/GenBank/DDBJ whole genome shotgun (WGS) entry which is preliminary data.</text>
</comment>
<evidence type="ECO:0000256" key="2">
    <source>
        <dbReference type="ARBA" id="ARBA00022857"/>
    </source>
</evidence>
<dbReference type="Gene3D" id="3.40.50.720">
    <property type="entry name" value="NAD(P)-binding Rossmann-like Domain"/>
    <property type="match status" value="1"/>
</dbReference>
<dbReference type="InterPro" id="IPR036291">
    <property type="entry name" value="NAD(P)-bd_dom_sf"/>
</dbReference>
<comment type="similarity">
    <text evidence="1">Belongs to the short-chain dehydrogenases/reductases (SDR) family.</text>
</comment>
<keyword evidence="3" id="KW-0560">Oxidoreductase</keyword>
<organism evidence="4 5">
    <name type="scientific">Rhizoctonia solani</name>
    <dbReference type="NCBI Taxonomy" id="456999"/>
    <lineage>
        <taxon>Eukaryota</taxon>
        <taxon>Fungi</taxon>
        <taxon>Dikarya</taxon>
        <taxon>Basidiomycota</taxon>
        <taxon>Agaricomycotina</taxon>
        <taxon>Agaricomycetes</taxon>
        <taxon>Cantharellales</taxon>
        <taxon>Ceratobasidiaceae</taxon>
        <taxon>Rhizoctonia</taxon>
    </lineage>
</organism>
<keyword evidence="2" id="KW-0521">NADP</keyword>
<evidence type="ECO:0000313" key="5">
    <source>
        <dbReference type="Proteomes" id="UP000663850"/>
    </source>
</evidence>
<protein>
    <recommendedName>
        <fullName evidence="6">NAD(P)-binding protein</fullName>
    </recommendedName>
</protein>
<dbReference type="SUPFAM" id="SSF51735">
    <property type="entry name" value="NAD(P)-binding Rossmann-fold domains"/>
    <property type="match status" value="1"/>
</dbReference>
<dbReference type="Proteomes" id="UP000663850">
    <property type="component" value="Unassembled WGS sequence"/>
</dbReference>
<dbReference type="PRINTS" id="PR00081">
    <property type="entry name" value="GDHRDH"/>
</dbReference>
<reference evidence="4" key="1">
    <citation type="submission" date="2021-01" db="EMBL/GenBank/DDBJ databases">
        <authorList>
            <person name="Kaushik A."/>
        </authorList>
    </citation>
    <scope>NUCLEOTIDE SEQUENCE</scope>
    <source>
        <strain evidence="4">Type strain: AG8-Rh-89/</strain>
    </source>
</reference>
<dbReference type="EMBL" id="CAJMWZ010001998">
    <property type="protein sequence ID" value="CAE6446641.1"/>
    <property type="molecule type" value="Genomic_DNA"/>
</dbReference>
<dbReference type="AlphaFoldDB" id="A0A8H3B325"/>
<evidence type="ECO:0000256" key="3">
    <source>
        <dbReference type="ARBA" id="ARBA00023002"/>
    </source>
</evidence>
<dbReference type="InterPro" id="IPR002347">
    <property type="entry name" value="SDR_fam"/>
</dbReference>
<dbReference type="Pfam" id="PF00106">
    <property type="entry name" value="adh_short"/>
    <property type="match status" value="1"/>
</dbReference>
<evidence type="ECO:0000313" key="4">
    <source>
        <dbReference type="EMBL" id="CAE6446641.1"/>
    </source>
</evidence>
<accession>A0A8H3B325</accession>
<name>A0A8H3B325_9AGAM</name>
<proteinExistence type="inferred from homology"/>
<gene>
    <name evidence="4" type="ORF">RDB_LOCUS36261</name>
</gene>
<evidence type="ECO:0008006" key="6">
    <source>
        <dbReference type="Google" id="ProtNLM"/>
    </source>
</evidence>
<dbReference type="InterPro" id="IPR020904">
    <property type="entry name" value="Sc_DH/Rdtase_CS"/>
</dbReference>
<sequence length="322" mass="35201">MGVAYSLFIETFPGTPRWSVDDLPDLSGQVVIVTGGNSGIGLELCKVLLNKGAKVYMTARDREKAEKAIESLKKETFGRTPIFIELDLADLRSVRRAVEEYKSMEQELHVLYNNAGVMMSPTELKTANGYDLQFGTNVLGPYLFTTLLLPTLIHTARTSTLAGGTTRVVNASSGVHWAAPRGGVNYASLTPNNKEADKIRHRMGTTSLYAQSKWAVIAFSNELARRYGPQGVVSAALHPGAIANKYNTVLPGIGGWITGLMLRPTAWGPLTYLYAGISQDAKNISGRYIIPWGRVGAARSSAFDPSRGQQLWDWLEEQAKLH</sequence>
<dbReference type="PANTHER" id="PTHR24320:SF236">
    <property type="entry name" value="SHORT-CHAIN DEHYDROGENASE-RELATED"/>
    <property type="match status" value="1"/>
</dbReference>
<evidence type="ECO:0000256" key="1">
    <source>
        <dbReference type="ARBA" id="ARBA00006484"/>
    </source>
</evidence>
<dbReference type="PANTHER" id="PTHR24320">
    <property type="entry name" value="RETINOL DEHYDROGENASE"/>
    <property type="match status" value="1"/>
</dbReference>
<dbReference type="GO" id="GO:0016491">
    <property type="term" value="F:oxidoreductase activity"/>
    <property type="evidence" value="ECO:0007669"/>
    <property type="project" value="UniProtKB-KW"/>
</dbReference>